<protein>
    <submittedName>
        <fullName evidence="2">Uncharacterized protein</fullName>
    </submittedName>
</protein>
<evidence type="ECO:0000313" key="3">
    <source>
        <dbReference type="Proteomes" id="UP001497480"/>
    </source>
</evidence>
<sequence length="132" mass="14479">MASVQCYKTCEQSCQQKNQHESLGQKVAGLFKGQHSDHSNAAIQTQTQCCTQTQVHSSHSGHAIAKTQTTQCCSTQIKTDAHATGATDCHGRNRREHNRNLVQKIKDGLSGHSSDTSSDSESDNENCHKRKN</sequence>
<name>A0AAV1YDI0_LUPLU</name>
<gene>
    <name evidence="2" type="ORF">LLUT_LOCUS32060</name>
</gene>
<proteinExistence type="predicted"/>
<dbReference type="EMBL" id="CAXHTB010000023">
    <property type="protein sequence ID" value="CAL0331000.1"/>
    <property type="molecule type" value="Genomic_DNA"/>
</dbReference>
<dbReference type="AlphaFoldDB" id="A0AAV1YDI0"/>
<accession>A0AAV1YDI0</accession>
<evidence type="ECO:0000313" key="2">
    <source>
        <dbReference type="EMBL" id="CAL0331000.1"/>
    </source>
</evidence>
<evidence type="ECO:0000256" key="1">
    <source>
        <dbReference type="SAM" id="MobiDB-lite"/>
    </source>
</evidence>
<dbReference type="Proteomes" id="UP001497480">
    <property type="component" value="Unassembled WGS sequence"/>
</dbReference>
<reference evidence="2 3" key="1">
    <citation type="submission" date="2024-03" db="EMBL/GenBank/DDBJ databases">
        <authorList>
            <person name="Martinez-Hernandez J."/>
        </authorList>
    </citation>
    <scope>NUCLEOTIDE SEQUENCE [LARGE SCALE GENOMIC DNA]</scope>
</reference>
<organism evidence="2 3">
    <name type="scientific">Lupinus luteus</name>
    <name type="common">European yellow lupine</name>
    <dbReference type="NCBI Taxonomy" id="3873"/>
    <lineage>
        <taxon>Eukaryota</taxon>
        <taxon>Viridiplantae</taxon>
        <taxon>Streptophyta</taxon>
        <taxon>Embryophyta</taxon>
        <taxon>Tracheophyta</taxon>
        <taxon>Spermatophyta</taxon>
        <taxon>Magnoliopsida</taxon>
        <taxon>eudicotyledons</taxon>
        <taxon>Gunneridae</taxon>
        <taxon>Pentapetalae</taxon>
        <taxon>rosids</taxon>
        <taxon>fabids</taxon>
        <taxon>Fabales</taxon>
        <taxon>Fabaceae</taxon>
        <taxon>Papilionoideae</taxon>
        <taxon>50 kb inversion clade</taxon>
        <taxon>genistoids sensu lato</taxon>
        <taxon>core genistoids</taxon>
        <taxon>Genisteae</taxon>
        <taxon>Lupinus</taxon>
    </lineage>
</organism>
<feature type="region of interest" description="Disordered" evidence="1">
    <location>
        <begin position="84"/>
        <end position="132"/>
    </location>
</feature>
<comment type="caution">
    <text evidence="2">The sequence shown here is derived from an EMBL/GenBank/DDBJ whole genome shotgun (WGS) entry which is preliminary data.</text>
</comment>
<keyword evidence="3" id="KW-1185">Reference proteome</keyword>